<dbReference type="GO" id="GO:0035438">
    <property type="term" value="F:cyclic-di-GMP binding"/>
    <property type="evidence" value="ECO:0007669"/>
    <property type="project" value="InterPro"/>
</dbReference>
<gene>
    <name evidence="3" type="ORF">DGI_3096</name>
</gene>
<accession>T2GFA2</accession>
<reference evidence="3 4" key="1">
    <citation type="journal article" date="2013" name="J. Bacteriol.">
        <title>Roles of HynAB and Ech, the only two hydrogenases found in the model sulfate reducer Desulfovibrio gigas.</title>
        <authorList>
            <person name="Morais-Silva F.O."/>
            <person name="Santos C.I."/>
            <person name="Rodrigues R."/>
            <person name="Pereira I.A."/>
            <person name="Rodrigues-Pousada C."/>
        </authorList>
    </citation>
    <scope>NUCLEOTIDE SEQUENCE [LARGE SCALE GENOMIC DNA]</scope>
    <source>
        <strain evidence="4">ATCC 19364 / DSM 1382 / NCIMB 9332 / VKM B-1759</strain>
    </source>
</reference>
<dbReference type="KEGG" id="dgg:DGI_3096"/>
<dbReference type="Gene3D" id="2.40.10.220">
    <property type="entry name" value="predicted glycosyltransferase like domains"/>
    <property type="match status" value="1"/>
</dbReference>
<dbReference type="InterPro" id="IPR009875">
    <property type="entry name" value="PilZ_domain"/>
</dbReference>
<feature type="domain" description="PilZ" evidence="2">
    <location>
        <begin position="23"/>
        <end position="121"/>
    </location>
</feature>
<evidence type="ECO:0000313" key="3">
    <source>
        <dbReference type="EMBL" id="AGW14811.1"/>
    </source>
</evidence>
<name>T2GFA2_MEGG1</name>
<dbReference type="AlphaFoldDB" id="T2GFA2"/>
<dbReference type="RefSeq" id="WP_021761891.1">
    <property type="nucleotide sequence ID" value="NC_022444.1"/>
</dbReference>
<evidence type="ECO:0000259" key="2">
    <source>
        <dbReference type="Pfam" id="PF07238"/>
    </source>
</evidence>
<dbReference type="Proteomes" id="UP000016587">
    <property type="component" value="Chromosome"/>
</dbReference>
<reference evidence="4" key="2">
    <citation type="submission" date="2013-07" db="EMBL/GenBank/DDBJ databases">
        <authorList>
            <person name="Morais-Silva F.O."/>
            <person name="Rezende A.M."/>
            <person name="Pimentel C."/>
            <person name="Resende D.M."/>
            <person name="Santos C.I."/>
            <person name="Clemente C."/>
            <person name="de Oliveira L.M."/>
            <person name="da Silva S.M."/>
            <person name="Costa D.A."/>
            <person name="Varela-Raposo A."/>
            <person name="Horacio E.C.A."/>
            <person name="Matos M."/>
            <person name="Flores O."/>
            <person name="Ruiz J.C."/>
            <person name="Rodrigues-Pousada C."/>
        </authorList>
    </citation>
    <scope>NUCLEOTIDE SEQUENCE [LARGE SCALE GENOMIC DNA]</scope>
    <source>
        <strain evidence="4">ATCC 19364 / DSM 1382 / NCIMB 9332 / VKM B-1759</strain>
    </source>
</reference>
<evidence type="ECO:0000313" key="4">
    <source>
        <dbReference type="Proteomes" id="UP000016587"/>
    </source>
</evidence>
<keyword evidence="4" id="KW-1185">Reference proteome</keyword>
<dbReference type="Pfam" id="PF07238">
    <property type="entry name" value="PilZ"/>
    <property type="match status" value="1"/>
</dbReference>
<dbReference type="OrthoDB" id="5458974at2"/>
<organism evidence="3 4">
    <name type="scientific">Megalodesulfovibrio gigas (strain ATCC 19364 / DSM 1382 / NCIMB 9332 / VKM B-1759)</name>
    <name type="common">Desulfovibrio gigas</name>
    <dbReference type="NCBI Taxonomy" id="1121448"/>
    <lineage>
        <taxon>Bacteria</taxon>
        <taxon>Pseudomonadati</taxon>
        <taxon>Thermodesulfobacteriota</taxon>
        <taxon>Desulfovibrionia</taxon>
        <taxon>Desulfovibrionales</taxon>
        <taxon>Desulfovibrionaceae</taxon>
        <taxon>Megalodesulfovibrio</taxon>
    </lineage>
</organism>
<protein>
    <recommendedName>
        <fullName evidence="2">PilZ domain-containing protein</fullName>
    </recommendedName>
</protein>
<feature type="compositionally biased region" description="Low complexity" evidence="1">
    <location>
        <begin position="12"/>
        <end position="21"/>
    </location>
</feature>
<feature type="region of interest" description="Disordered" evidence="1">
    <location>
        <begin position="1"/>
        <end position="21"/>
    </location>
</feature>
<dbReference type="PATRIC" id="fig|1121448.10.peg.3056"/>
<sequence length="139" mass="15434">MDDSTKHPGSPPAADGAAPQPCRKAFRVPVRESQMLTVRVGEEHFGAFDVVEGGVGIFHSRRAAFSVGQPLEDMCLFFKGEPLPVHGRVVHVVRDEHGMIRYGVEFLDLDEDTRDRVYELVQLARKEYLDPLDDDASAG</sequence>
<proteinExistence type="predicted"/>
<dbReference type="HOGENOM" id="CLU_1793399_0_0_7"/>
<dbReference type="EMBL" id="CP006585">
    <property type="protein sequence ID" value="AGW14811.1"/>
    <property type="molecule type" value="Genomic_DNA"/>
</dbReference>
<evidence type="ECO:0000256" key="1">
    <source>
        <dbReference type="SAM" id="MobiDB-lite"/>
    </source>
</evidence>